<dbReference type="PRINTS" id="PR00344">
    <property type="entry name" value="BCTRLSENSOR"/>
</dbReference>
<dbReference type="Gene3D" id="6.10.340.10">
    <property type="match status" value="1"/>
</dbReference>
<keyword evidence="9" id="KW-0902">Two-component regulatory system</keyword>
<dbReference type="SUPFAM" id="SSF158472">
    <property type="entry name" value="HAMP domain-like"/>
    <property type="match status" value="1"/>
</dbReference>
<evidence type="ECO:0000313" key="12">
    <source>
        <dbReference type="Proteomes" id="UP000478995"/>
    </source>
</evidence>
<dbReference type="InterPro" id="IPR036890">
    <property type="entry name" value="HATPase_C_sf"/>
</dbReference>
<reference evidence="11 12" key="1">
    <citation type="submission" date="2019-04" db="EMBL/GenBank/DDBJ databases">
        <title>Genome sequencing of Clostridium botulinum Groups I-IV and Clostridium butyricum.</title>
        <authorList>
            <person name="Brunt J."/>
            <person name="Van Vliet A.H.M."/>
            <person name="Stringer S.C."/>
            <person name="Carter A.T."/>
            <person name="Peck M.W."/>
        </authorList>
    </citation>
    <scope>NUCLEOTIDE SEQUENCE [LARGE SCALE GENOMIC DNA]</scope>
    <source>
        <strain evidence="11 12">IFR 18/037</strain>
    </source>
</reference>
<dbReference type="SMART" id="SM00304">
    <property type="entry name" value="HAMP"/>
    <property type="match status" value="1"/>
</dbReference>
<dbReference type="PANTHER" id="PTHR45528">
    <property type="entry name" value="SENSOR HISTIDINE KINASE CPXA"/>
    <property type="match status" value="1"/>
</dbReference>
<comment type="catalytic activity">
    <reaction evidence="1">
        <text>ATP + protein L-histidine = ADP + protein N-phospho-L-histidine.</text>
        <dbReference type="EC" id="2.7.13.3"/>
    </reaction>
</comment>
<dbReference type="InterPro" id="IPR003594">
    <property type="entry name" value="HATPase_dom"/>
</dbReference>
<evidence type="ECO:0000256" key="7">
    <source>
        <dbReference type="ARBA" id="ARBA00022777"/>
    </source>
</evidence>
<keyword evidence="7 11" id="KW-0418">Kinase</keyword>
<gene>
    <name evidence="11" type="ORF">FC794_05555</name>
</gene>
<evidence type="ECO:0000256" key="2">
    <source>
        <dbReference type="ARBA" id="ARBA00004141"/>
    </source>
</evidence>
<dbReference type="GO" id="GO:0005886">
    <property type="term" value="C:plasma membrane"/>
    <property type="evidence" value="ECO:0007669"/>
    <property type="project" value="TreeGrafter"/>
</dbReference>
<evidence type="ECO:0000313" key="11">
    <source>
        <dbReference type="EMBL" id="NFG16264.1"/>
    </source>
</evidence>
<dbReference type="PROSITE" id="PS50885">
    <property type="entry name" value="HAMP"/>
    <property type="match status" value="1"/>
</dbReference>
<dbReference type="PANTHER" id="PTHR45528:SF8">
    <property type="entry name" value="HISTIDINE KINASE"/>
    <property type="match status" value="1"/>
</dbReference>
<evidence type="ECO:0000256" key="9">
    <source>
        <dbReference type="ARBA" id="ARBA00023012"/>
    </source>
</evidence>
<evidence type="ECO:0000256" key="4">
    <source>
        <dbReference type="ARBA" id="ARBA00022553"/>
    </source>
</evidence>
<evidence type="ECO:0000256" key="3">
    <source>
        <dbReference type="ARBA" id="ARBA00012438"/>
    </source>
</evidence>
<keyword evidence="6" id="KW-0812">Transmembrane</keyword>
<keyword evidence="4" id="KW-0597">Phosphoprotein</keyword>
<dbReference type="CDD" id="cd00082">
    <property type="entry name" value="HisKA"/>
    <property type="match status" value="1"/>
</dbReference>
<dbReference type="InterPro" id="IPR036097">
    <property type="entry name" value="HisK_dim/P_sf"/>
</dbReference>
<name>A0A6B3WZ35_CLOBO</name>
<evidence type="ECO:0000256" key="10">
    <source>
        <dbReference type="ARBA" id="ARBA00023136"/>
    </source>
</evidence>
<evidence type="ECO:0000256" key="5">
    <source>
        <dbReference type="ARBA" id="ARBA00022679"/>
    </source>
</evidence>
<comment type="subcellular location">
    <subcellularLocation>
        <location evidence="2">Membrane</location>
        <topology evidence="2">Multi-pass membrane protein</topology>
    </subcellularLocation>
</comment>
<dbReference type="AlphaFoldDB" id="A0A6B3WZ35"/>
<keyword evidence="10" id="KW-0472">Membrane</keyword>
<dbReference type="Pfam" id="PF00672">
    <property type="entry name" value="HAMP"/>
    <property type="match status" value="1"/>
</dbReference>
<dbReference type="SUPFAM" id="SSF47384">
    <property type="entry name" value="Homodimeric domain of signal transducing histidine kinase"/>
    <property type="match status" value="1"/>
</dbReference>
<dbReference type="PROSITE" id="PS50109">
    <property type="entry name" value="HIS_KIN"/>
    <property type="match status" value="1"/>
</dbReference>
<dbReference type="Pfam" id="PF02518">
    <property type="entry name" value="HATPase_c"/>
    <property type="match status" value="1"/>
</dbReference>
<sequence>MMEKASLKTQTISTFLLIIFLSIVCTIATLGTYLFTMYFGKNPMLEPNNHYQKQSDKIQQFIVSKGENILEDKNRLELENLVPQKGIGYQITDLEGKIIYGNEKERIIKNKKQLIESINKTDIDNLDRASVFGSKVKRYIPILDSDSNVKGVAIIKYNIETSVKKDKNEKIVHVFQVFLPFSPFVYIIIFTLIFTRKLIKSIQQPINEIIAASNKIKEKDLDFEINYKSNNELGKLVSSFEEMKNALKESLNKQWIMEEDRKEMIKAIAHDLKTPITVIQGHVEVLMEGGIKDPIRVEKYLNIIKANTERMGRLISDMNLTSEIENKNFGLAPVKVDIIEFLEKKQQDYKVLCKDKNIEFKLFLEKNFDLNKEFSIDAERLEQILDNIISNAIRYTPDGKSIITKVKIHNNIIKFIVEDEGTGFSDKELCYIFEKFYRGDSSRSKEKGHSGLGMYIVRILVEKHNGWIVAENKEKGGARIEFVIKEI</sequence>
<dbReference type="FunFam" id="3.30.565.10:FF:000006">
    <property type="entry name" value="Sensor histidine kinase WalK"/>
    <property type="match status" value="1"/>
</dbReference>
<dbReference type="GO" id="GO:0000155">
    <property type="term" value="F:phosphorelay sensor kinase activity"/>
    <property type="evidence" value="ECO:0007669"/>
    <property type="project" value="InterPro"/>
</dbReference>
<dbReference type="Pfam" id="PF00512">
    <property type="entry name" value="HisKA"/>
    <property type="match status" value="1"/>
</dbReference>
<evidence type="ECO:0000256" key="1">
    <source>
        <dbReference type="ARBA" id="ARBA00000085"/>
    </source>
</evidence>
<dbReference type="Proteomes" id="UP000478995">
    <property type="component" value="Unassembled WGS sequence"/>
</dbReference>
<protein>
    <recommendedName>
        <fullName evidence="3">histidine kinase</fullName>
        <ecNumber evidence="3">2.7.13.3</ecNumber>
    </recommendedName>
</protein>
<accession>A0A6B3WZ35</accession>
<dbReference type="InterPro" id="IPR004358">
    <property type="entry name" value="Sig_transdc_His_kin-like_C"/>
</dbReference>
<dbReference type="InterPro" id="IPR003661">
    <property type="entry name" value="HisK_dim/P_dom"/>
</dbReference>
<proteinExistence type="predicted"/>
<evidence type="ECO:0000256" key="8">
    <source>
        <dbReference type="ARBA" id="ARBA00022989"/>
    </source>
</evidence>
<organism evidence="11 12">
    <name type="scientific">Clostridium botulinum</name>
    <dbReference type="NCBI Taxonomy" id="1491"/>
    <lineage>
        <taxon>Bacteria</taxon>
        <taxon>Bacillati</taxon>
        <taxon>Bacillota</taxon>
        <taxon>Clostridia</taxon>
        <taxon>Eubacteriales</taxon>
        <taxon>Clostridiaceae</taxon>
        <taxon>Clostridium</taxon>
    </lineage>
</organism>
<comment type="caution">
    <text evidence="11">The sequence shown here is derived from an EMBL/GenBank/DDBJ whole genome shotgun (WGS) entry which is preliminary data.</text>
</comment>
<dbReference type="FunFam" id="1.10.287.130:FF:000001">
    <property type="entry name" value="Two-component sensor histidine kinase"/>
    <property type="match status" value="1"/>
</dbReference>
<evidence type="ECO:0000256" key="6">
    <source>
        <dbReference type="ARBA" id="ARBA00022692"/>
    </source>
</evidence>
<dbReference type="EMBL" id="SWOY01000001">
    <property type="protein sequence ID" value="NFG16264.1"/>
    <property type="molecule type" value="Genomic_DNA"/>
</dbReference>
<dbReference type="CDD" id="cd06225">
    <property type="entry name" value="HAMP"/>
    <property type="match status" value="1"/>
</dbReference>
<keyword evidence="5" id="KW-0808">Transferase</keyword>
<dbReference type="Gene3D" id="1.10.287.130">
    <property type="match status" value="1"/>
</dbReference>
<dbReference type="EC" id="2.7.13.3" evidence="3"/>
<keyword evidence="8" id="KW-1133">Transmembrane helix</keyword>
<dbReference type="InterPro" id="IPR005467">
    <property type="entry name" value="His_kinase_dom"/>
</dbReference>
<dbReference type="SUPFAM" id="SSF55874">
    <property type="entry name" value="ATPase domain of HSP90 chaperone/DNA topoisomerase II/histidine kinase"/>
    <property type="match status" value="1"/>
</dbReference>
<dbReference type="SMART" id="SM00388">
    <property type="entry name" value="HisKA"/>
    <property type="match status" value="1"/>
</dbReference>
<dbReference type="InterPro" id="IPR003660">
    <property type="entry name" value="HAMP_dom"/>
</dbReference>
<dbReference type="SMART" id="SM00387">
    <property type="entry name" value="HATPase_c"/>
    <property type="match status" value="1"/>
</dbReference>
<dbReference type="Gene3D" id="3.30.565.10">
    <property type="entry name" value="Histidine kinase-like ATPase, C-terminal domain"/>
    <property type="match status" value="1"/>
</dbReference>
<dbReference type="InterPro" id="IPR050398">
    <property type="entry name" value="HssS/ArlS-like"/>
</dbReference>